<dbReference type="Proteomes" id="UP000801428">
    <property type="component" value="Unassembled WGS sequence"/>
</dbReference>
<proteinExistence type="inferred from homology"/>
<evidence type="ECO:0000256" key="2">
    <source>
        <dbReference type="ARBA" id="ARBA00006333"/>
    </source>
</evidence>
<evidence type="ECO:0000313" key="5">
    <source>
        <dbReference type="EMBL" id="KAF2994159.1"/>
    </source>
</evidence>
<dbReference type="Gene3D" id="1.10.600.10">
    <property type="entry name" value="Farnesyl Diphosphate Synthase"/>
    <property type="match status" value="1"/>
</dbReference>
<dbReference type="GO" id="GO:0010333">
    <property type="term" value="F:terpene synthase activity"/>
    <property type="evidence" value="ECO:0007669"/>
    <property type="project" value="InterPro"/>
</dbReference>
<reference evidence="5" key="1">
    <citation type="submission" date="2019-04" db="EMBL/GenBank/DDBJ databases">
        <title>Sequencing of skin fungus with MAO and IRED activity.</title>
        <authorList>
            <person name="Marsaioli A.J."/>
            <person name="Bonatto J.M.C."/>
            <person name="Reis Junior O."/>
        </authorList>
    </citation>
    <scope>NUCLEOTIDE SEQUENCE</scope>
    <source>
        <strain evidence="5">30M1</strain>
    </source>
</reference>
<keyword evidence="6" id="KW-1185">Reference proteome</keyword>
<keyword evidence="4" id="KW-0479">Metal-binding</keyword>
<comment type="similarity">
    <text evidence="2 4">Belongs to the terpene synthase family.</text>
</comment>
<dbReference type="GO" id="GO:0046872">
    <property type="term" value="F:metal ion binding"/>
    <property type="evidence" value="ECO:0007669"/>
    <property type="project" value="UniProtKB-KW"/>
</dbReference>
<dbReference type="Pfam" id="PF19086">
    <property type="entry name" value="Terpene_syn_C_2"/>
    <property type="match status" value="1"/>
</dbReference>
<evidence type="ECO:0000256" key="1">
    <source>
        <dbReference type="ARBA" id="ARBA00001946"/>
    </source>
</evidence>
<comment type="caution">
    <text evidence="5">The sequence shown here is derived from an EMBL/GenBank/DDBJ whole genome shotgun (WGS) entry which is preliminary data.</text>
</comment>
<dbReference type="OrthoDB" id="2861623at2759"/>
<keyword evidence="3 4" id="KW-0460">Magnesium</keyword>
<comment type="cofactor">
    <cofactor evidence="1 4">
        <name>Mg(2+)</name>
        <dbReference type="ChEBI" id="CHEBI:18420"/>
    </cofactor>
</comment>
<evidence type="ECO:0000256" key="4">
    <source>
        <dbReference type="RuleBase" id="RU366034"/>
    </source>
</evidence>
<dbReference type="EC" id="4.2.3.-" evidence="4"/>
<dbReference type="PANTHER" id="PTHR35201:SF4">
    <property type="entry name" value="BETA-PINACENE SYNTHASE-RELATED"/>
    <property type="match status" value="1"/>
</dbReference>
<dbReference type="SUPFAM" id="SSF48576">
    <property type="entry name" value="Terpenoid synthases"/>
    <property type="match status" value="1"/>
</dbReference>
<dbReference type="PANTHER" id="PTHR35201">
    <property type="entry name" value="TERPENE SYNTHASE"/>
    <property type="match status" value="1"/>
</dbReference>
<keyword evidence="4" id="KW-0456">Lyase</keyword>
<organism evidence="5 6">
    <name type="scientific">Curvularia kusanoi</name>
    <name type="common">Cochliobolus kusanoi</name>
    <dbReference type="NCBI Taxonomy" id="90978"/>
    <lineage>
        <taxon>Eukaryota</taxon>
        <taxon>Fungi</taxon>
        <taxon>Dikarya</taxon>
        <taxon>Ascomycota</taxon>
        <taxon>Pezizomycotina</taxon>
        <taxon>Dothideomycetes</taxon>
        <taxon>Pleosporomycetidae</taxon>
        <taxon>Pleosporales</taxon>
        <taxon>Pleosporineae</taxon>
        <taxon>Pleosporaceae</taxon>
        <taxon>Curvularia</taxon>
    </lineage>
</organism>
<evidence type="ECO:0000256" key="3">
    <source>
        <dbReference type="ARBA" id="ARBA00022842"/>
    </source>
</evidence>
<dbReference type="EMBL" id="SWKU01000043">
    <property type="protein sequence ID" value="KAF2994159.1"/>
    <property type="molecule type" value="Genomic_DNA"/>
</dbReference>
<gene>
    <name evidence="5" type="ORF">E8E13_000563</name>
</gene>
<sequence length="230" mass="26135">MTGSPFIGYKLPIIEAHDDIYKRFKQDSSHGTQRRFVRAMQHYTSGIAHQVGHFTANHIPSLKEMLSIRQLSISIAPVYVLVEYAHGIVLPDEVFEHPVIQALERLGADFTILSNDILSYRKEEGEGCPFNMIAACRLAGHSAQEAFDTLGSLLEQRYIQWDQAIRDLPSWGADVDGEVRRYIDCIQNVVQASISWSFRSERYFGKDALEVRRTRKIDVMTVAPYLSVMG</sequence>
<accession>A0A9P4T595</accession>
<name>A0A9P4T595_CURKU</name>
<dbReference type="AlphaFoldDB" id="A0A9P4T595"/>
<dbReference type="InterPro" id="IPR034686">
    <property type="entry name" value="Terpene_cyclase-like_2"/>
</dbReference>
<evidence type="ECO:0000313" key="6">
    <source>
        <dbReference type="Proteomes" id="UP000801428"/>
    </source>
</evidence>
<dbReference type="GO" id="GO:0008299">
    <property type="term" value="P:isoprenoid biosynthetic process"/>
    <property type="evidence" value="ECO:0007669"/>
    <property type="project" value="UniProtKB-ARBA"/>
</dbReference>
<dbReference type="InterPro" id="IPR008949">
    <property type="entry name" value="Isoprenoid_synthase_dom_sf"/>
</dbReference>
<protein>
    <recommendedName>
        <fullName evidence="4">Terpene synthase</fullName>
        <ecNumber evidence="4">4.2.3.-</ecNumber>
    </recommendedName>
</protein>